<accession>A0A7W6A995</accession>
<dbReference type="Proteomes" id="UP000532936">
    <property type="component" value="Unassembled WGS sequence"/>
</dbReference>
<organism evidence="1 2">
    <name type="scientific">Brevundimonas mediterranea</name>
    <dbReference type="NCBI Taxonomy" id="74329"/>
    <lineage>
        <taxon>Bacteria</taxon>
        <taxon>Pseudomonadati</taxon>
        <taxon>Pseudomonadota</taxon>
        <taxon>Alphaproteobacteria</taxon>
        <taxon>Caulobacterales</taxon>
        <taxon>Caulobacteraceae</taxon>
        <taxon>Brevundimonas</taxon>
    </lineage>
</organism>
<comment type="caution">
    <text evidence="1">The sequence shown here is derived from an EMBL/GenBank/DDBJ whole genome shotgun (WGS) entry which is preliminary data.</text>
</comment>
<protein>
    <submittedName>
        <fullName evidence="1">UrcA family protein</fullName>
    </submittedName>
</protein>
<dbReference type="NCBIfam" id="TIGR04433">
    <property type="entry name" value="UrcA_uranyl"/>
    <property type="match status" value="1"/>
</dbReference>
<reference evidence="1 2" key="1">
    <citation type="submission" date="2020-08" db="EMBL/GenBank/DDBJ databases">
        <title>Genomic Encyclopedia of Type Strains, Phase IV (KMG-IV): sequencing the most valuable type-strain genomes for metagenomic binning, comparative biology and taxonomic classification.</title>
        <authorList>
            <person name="Goeker M."/>
        </authorList>
    </citation>
    <scope>NUCLEOTIDE SEQUENCE [LARGE SCALE GENOMIC DNA]</scope>
    <source>
        <strain evidence="1 2">DSM 14878</strain>
    </source>
</reference>
<proteinExistence type="predicted"/>
<dbReference type="RefSeq" id="WP_183197196.1">
    <property type="nucleotide sequence ID" value="NZ_JACIDA010000002.1"/>
</dbReference>
<dbReference type="InterPro" id="IPR030972">
    <property type="entry name" value="UrcA_uranyl"/>
</dbReference>
<evidence type="ECO:0000313" key="1">
    <source>
        <dbReference type="EMBL" id="MBB3872813.1"/>
    </source>
</evidence>
<dbReference type="AlphaFoldDB" id="A0A7W6A995"/>
<dbReference type="EMBL" id="JACIDA010000002">
    <property type="protein sequence ID" value="MBB3872813.1"/>
    <property type="molecule type" value="Genomic_DNA"/>
</dbReference>
<evidence type="ECO:0000313" key="2">
    <source>
        <dbReference type="Proteomes" id="UP000532936"/>
    </source>
</evidence>
<sequence length="101" mass="11252">MSALMGMIMAGLLATGTAPDMRVDARDLAMARPGDAAVLAERIQAASRSWCARYRGLLTPNDVGMPSVCEREMKRRAFYQLPREQRRLFVQAGGRRTLNRP</sequence>
<gene>
    <name evidence="1" type="ORF">GGR11_002366</name>
</gene>
<name>A0A7W6A995_9CAUL</name>